<organism evidence="2 3">
    <name type="scientific">Ranatra chinensis</name>
    <dbReference type="NCBI Taxonomy" id="642074"/>
    <lineage>
        <taxon>Eukaryota</taxon>
        <taxon>Metazoa</taxon>
        <taxon>Ecdysozoa</taxon>
        <taxon>Arthropoda</taxon>
        <taxon>Hexapoda</taxon>
        <taxon>Insecta</taxon>
        <taxon>Pterygota</taxon>
        <taxon>Neoptera</taxon>
        <taxon>Paraneoptera</taxon>
        <taxon>Hemiptera</taxon>
        <taxon>Heteroptera</taxon>
        <taxon>Panheteroptera</taxon>
        <taxon>Nepomorpha</taxon>
        <taxon>Nepidae</taxon>
        <taxon>Ranatrinae</taxon>
        <taxon>Ranatra</taxon>
    </lineage>
</organism>
<protein>
    <recommendedName>
        <fullName evidence="1">TLDc domain-containing protein</fullName>
    </recommendedName>
</protein>
<proteinExistence type="predicted"/>
<dbReference type="AlphaFoldDB" id="A0ABD0YCE4"/>
<evidence type="ECO:0000313" key="3">
    <source>
        <dbReference type="Proteomes" id="UP001558652"/>
    </source>
</evidence>
<sequence>CKSFQIAKRGEVCRIPGCSVATATPGTPTPVRLPHFQGDTFRQFIIYVYTGKIMVQDSGVFEMMSLAQDLGVDELWATCEDHVTSTLSVLNASTFLAAALEIQDRVIGGKGAKSFVERCVTYIGENAAECVKTNSFLNLPKDALVKLISSDCLALEEEDVWRAVLNWAKYQAGVTQPTAHWTEEERARVCQYLSGVINHVRLLLIDSQVFAEEVEPTGAVPMELSLERYRYAALPNKFRERSEDKRLQPRVSLKLFPNTQILIQEKASYQRVLNNWYGSPKQVWRLVYRASSHGYSAEAFHRHCDNLSPTFVVILSPHGDICGGFSDVPWCKAKGKGHYVPSERAFLFTLTNSQDCPPTKFDIVKKPFAICYHPQCGPIFGAGADLMISNNCNTTLDSYSNMPHSYDGENASSSILMGEYNFSVLDYEVFTTAGK</sequence>
<dbReference type="InterPro" id="IPR011333">
    <property type="entry name" value="SKP1/BTB/POZ_sf"/>
</dbReference>
<dbReference type="InterPro" id="IPR000210">
    <property type="entry name" value="BTB/POZ_dom"/>
</dbReference>
<dbReference type="Pfam" id="PF07707">
    <property type="entry name" value="BACK"/>
    <property type="match status" value="1"/>
</dbReference>
<dbReference type="InterPro" id="IPR051481">
    <property type="entry name" value="BTB-POZ/Galectin-3-binding"/>
</dbReference>
<dbReference type="EMBL" id="JBFDAA010000009">
    <property type="protein sequence ID" value="KAL1128985.1"/>
    <property type="molecule type" value="Genomic_DNA"/>
</dbReference>
<evidence type="ECO:0000313" key="2">
    <source>
        <dbReference type="EMBL" id="KAL1128985.1"/>
    </source>
</evidence>
<dbReference type="SMART" id="SM00875">
    <property type="entry name" value="BACK"/>
    <property type="match status" value="1"/>
</dbReference>
<dbReference type="Gene3D" id="3.30.710.10">
    <property type="entry name" value="Potassium Channel Kv1.1, Chain A"/>
    <property type="match status" value="1"/>
</dbReference>
<dbReference type="Pfam" id="PF00651">
    <property type="entry name" value="BTB"/>
    <property type="match status" value="1"/>
</dbReference>
<dbReference type="Gene3D" id="1.25.40.420">
    <property type="match status" value="1"/>
</dbReference>
<dbReference type="InterPro" id="IPR006571">
    <property type="entry name" value="TLDc_dom"/>
</dbReference>
<feature type="domain" description="TLDc" evidence="1">
    <location>
        <begin position="260"/>
        <end position="433"/>
    </location>
</feature>
<dbReference type="Proteomes" id="UP001558652">
    <property type="component" value="Unassembled WGS sequence"/>
</dbReference>
<evidence type="ECO:0000259" key="1">
    <source>
        <dbReference type="PROSITE" id="PS51886"/>
    </source>
</evidence>
<dbReference type="InterPro" id="IPR011705">
    <property type="entry name" value="BACK"/>
</dbReference>
<reference evidence="2 3" key="1">
    <citation type="submission" date="2024-07" db="EMBL/GenBank/DDBJ databases">
        <title>Chromosome-level genome assembly of the water stick insect Ranatra chinensis (Heteroptera: Nepidae).</title>
        <authorList>
            <person name="Liu X."/>
        </authorList>
    </citation>
    <scope>NUCLEOTIDE SEQUENCE [LARGE SCALE GENOMIC DNA]</scope>
    <source>
        <strain evidence="2">Cailab_2021Rc</strain>
        <tissue evidence="2">Muscle</tissue>
    </source>
</reference>
<dbReference type="SUPFAM" id="SSF54695">
    <property type="entry name" value="POZ domain"/>
    <property type="match status" value="1"/>
</dbReference>
<gene>
    <name evidence="2" type="ORF">AAG570_013517</name>
</gene>
<dbReference type="SMART" id="SM00584">
    <property type="entry name" value="TLDc"/>
    <property type="match status" value="1"/>
</dbReference>
<name>A0ABD0YCE4_9HEMI</name>
<dbReference type="PANTHER" id="PTHR24410:SF34">
    <property type="entry name" value="LD40565P"/>
    <property type="match status" value="1"/>
</dbReference>
<accession>A0ABD0YCE4</accession>
<dbReference type="PROSITE" id="PS51886">
    <property type="entry name" value="TLDC"/>
    <property type="match status" value="1"/>
</dbReference>
<dbReference type="Pfam" id="PF07534">
    <property type="entry name" value="TLD"/>
    <property type="match status" value="1"/>
</dbReference>
<comment type="caution">
    <text evidence="2">The sequence shown here is derived from an EMBL/GenBank/DDBJ whole genome shotgun (WGS) entry which is preliminary data.</text>
</comment>
<feature type="non-terminal residue" evidence="2">
    <location>
        <position position="1"/>
    </location>
</feature>
<dbReference type="PANTHER" id="PTHR24410">
    <property type="entry name" value="HL07962P-RELATED"/>
    <property type="match status" value="1"/>
</dbReference>
<keyword evidence="3" id="KW-1185">Reference proteome</keyword>